<dbReference type="AlphaFoldDB" id="A0A3A3GB58"/>
<keyword evidence="6" id="KW-1185">Reference proteome</keyword>
<proteinExistence type="inferred from homology"/>
<dbReference type="InterPro" id="IPR029052">
    <property type="entry name" value="Metallo-depent_PP-like"/>
</dbReference>
<dbReference type="GO" id="GO:0030288">
    <property type="term" value="C:outer membrane-bounded periplasmic space"/>
    <property type="evidence" value="ECO:0007669"/>
    <property type="project" value="TreeGrafter"/>
</dbReference>
<dbReference type="InterPro" id="IPR004843">
    <property type="entry name" value="Calcineurin-like_PHP"/>
</dbReference>
<dbReference type="InterPro" id="IPR008334">
    <property type="entry name" value="5'-Nucleotdase_C"/>
</dbReference>
<dbReference type="GO" id="GO:0009166">
    <property type="term" value="P:nucleotide catabolic process"/>
    <property type="evidence" value="ECO:0007669"/>
    <property type="project" value="InterPro"/>
</dbReference>
<dbReference type="GO" id="GO:0008253">
    <property type="term" value="F:5'-nucleotidase activity"/>
    <property type="evidence" value="ECO:0007669"/>
    <property type="project" value="TreeGrafter"/>
</dbReference>
<accession>A0A3A3GB58</accession>
<comment type="similarity">
    <text evidence="2">Belongs to the 5'-nucleotidase family.</text>
</comment>
<evidence type="ECO:0000259" key="4">
    <source>
        <dbReference type="Pfam" id="PF02872"/>
    </source>
</evidence>
<feature type="chain" id="PRO_5017101749" evidence="2">
    <location>
        <begin position="29"/>
        <end position="620"/>
    </location>
</feature>
<sequence>MKLSKHALRKLTIFCAALLQSCTSPAPAPDWFEMKIIGLNDYHGHLESPGSFAENTATPFANRTPVGGADMLAAHVARIKSRNALNVVVGAGDFVGASPLVSGLFHDEPSVETLNRIGLEFVAVGNHEFDKGWRELLRLQKGGCKMQDGVLDAHSCKGTEVGTPVPFEGAKFQWLAANVFNKASGETILPAYAVKHFRDVPIAFVGMTLKGTPAIVSPEGIGELEFRDEAQTINALMPQLRAQGIDAVVVLLHEGGVQSGSLQDINGCEGDLKGSPVAQIVARLDDAVDLVISGHTHAAYRCRLPNAVGRAIPVTSAGAYGRVLTDIDVRIDRKSRDIMHVHAVNRLVARNEAELPADSAVASIVAAYQRLAAPIANRVIGSVAADVTSARVDGACNMTAGSMIADAQIDAAAAQGRADIAFMNGGGVRHPGLVFRQSGSEGDGSVTYAEAFAMQPFGNSLVTMTLTAQGIKEVLEEQFAGCGGQSPSATRILLPSRGFSFTWNGAAACGSRISDARLEVNGKTEILVDPSGRLPQPDASYRVTVNSYLASGGDGFSTFVKGRDRTGGPQDIDALVGYLQKFKLPNSPYKVSKGDGLGQGARIRRIGDSRVCPAGADTNP</sequence>
<feature type="domain" description="Calcineurin-like phosphoesterase" evidence="3">
    <location>
        <begin position="34"/>
        <end position="298"/>
    </location>
</feature>
<dbReference type="InterPro" id="IPR036907">
    <property type="entry name" value="5'-Nucleotdase_C_sf"/>
</dbReference>
<dbReference type="PRINTS" id="PR01607">
    <property type="entry name" value="APYRASEFAMLY"/>
</dbReference>
<dbReference type="GO" id="GO:0008768">
    <property type="term" value="F:UDP-sugar diphosphatase activity"/>
    <property type="evidence" value="ECO:0007669"/>
    <property type="project" value="TreeGrafter"/>
</dbReference>
<evidence type="ECO:0000313" key="6">
    <source>
        <dbReference type="Proteomes" id="UP000266327"/>
    </source>
</evidence>
<comment type="caution">
    <text evidence="5">The sequence shown here is derived from an EMBL/GenBank/DDBJ whole genome shotgun (WGS) entry which is preliminary data.</text>
</comment>
<evidence type="ECO:0000256" key="1">
    <source>
        <dbReference type="ARBA" id="ARBA00022729"/>
    </source>
</evidence>
<dbReference type="Pfam" id="PF02872">
    <property type="entry name" value="5_nucleotid_C"/>
    <property type="match status" value="1"/>
</dbReference>
<evidence type="ECO:0000313" key="5">
    <source>
        <dbReference type="EMBL" id="RJG04019.1"/>
    </source>
</evidence>
<evidence type="ECO:0000256" key="2">
    <source>
        <dbReference type="RuleBase" id="RU362119"/>
    </source>
</evidence>
<keyword evidence="1 2" id="KW-0732">Signal</keyword>
<dbReference type="PANTHER" id="PTHR11575:SF24">
    <property type="entry name" value="5'-NUCLEOTIDASE"/>
    <property type="match status" value="1"/>
</dbReference>
<dbReference type="PANTHER" id="PTHR11575">
    <property type="entry name" value="5'-NUCLEOTIDASE-RELATED"/>
    <property type="match status" value="1"/>
</dbReference>
<keyword evidence="2" id="KW-0378">Hydrolase</keyword>
<dbReference type="GO" id="GO:0000166">
    <property type="term" value="F:nucleotide binding"/>
    <property type="evidence" value="ECO:0007669"/>
    <property type="project" value="UniProtKB-KW"/>
</dbReference>
<dbReference type="Pfam" id="PF00149">
    <property type="entry name" value="Metallophos"/>
    <property type="match status" value="1"/>
</dbReference>
<dbReference type="EMBL" id="QYUQ01000002">
    <property type="protein sequence ID" value="RJG04019.1"/>
    <property type="molecule type" value="Genomic_DNA"/>
</dbReference>
<reference evidence="6" key="1">
    <citation type="submission" date="2018-09" db="EMBL/GenBank/DDBJ databases">
        <authorList>
            <person name="Zhu H."/>
        </authorList>
    </citation>
    <scope>NUCLEOTIDE SEQUENCE [LARGE SCALE GENOMIC DNA]</scope>
    <source>
        <strain evidence="6">K1S02-23</strain>
    </source>
</reference>
<keyword evidence="2" id="KW-0547">Nucleotide-binding</keyword>
<name>A0A3A3GB58_9BURK</name>
<feature type="domain" description="5'-Nucleotidase C-terminal" evidence="4">
    <location>
        <begin position="389"/>
        <end position="560"/>
    </location>
</feature>
<protein>
    <submittedName>
        <fullName evidence="5">Bifunctional metallophosphatase/5'-nucleotidase</fullName>
    </submittedName>
</protein>
<gene>
    <name evidence="5" type="ORF">D3878_22505</name>
</gene>
<dbReference type="Proteomes" id="UP000266327">
    <property type="component" value="Unassembled WGS sequence"/>
</dbReference>
<organism evidence="5 6">
    <name type="scientific">Noviherbaspirillum sedimenti</name>
    <dbReference type="NCBI Taxonomy" id="2320865"/>
    <lineage>
        <taxon>Bacteria</taxon>
        <taxon>Pseudomonadati</taxon>
        <taxon>Pseudomonadota</taxon>
        <taxon>Betaproteobacteria</taxon>
        <taxon>Burkholderiales</taxon>
        <taxon>Oxalobacteraceae</taxon>
        <taxon>Noviherbaspirillum</taxon>
    </lineage>
</organism>
<dbReference type="SUPFAM" id="SSF56300">
    <property type="entry name" value="Metallo-dependent phosphatases"/>
    <property type="match status" value="1"/>
</dbReference>
<dbReference type="Gene3D" id="3.90.780.10">
    <property type="entry name" value="5'-Nucleotidase, C-terminal domain"/>
    <property type="match status" value="1"/>
</dbReference>
<dbReference type="OrthoDB" id="9803927at2"/>
<dbReference type="PROSITE" id="PS51257">
    <property type="entry name" value="PROKAR_LIPOPROTEIN"/>
    <property type="match status" value="1"/>
</dbReference>
<dbReference type="InterPro" id="IPR006179">
    <property type="entry name" value="5_nucleotidase/apyrase"/>
</dbReference>
<dbReference type="SUPFAM" id="SSF55816">
    <property type="entry name" value="5'-nucleotidase (syn. UDP-sugar hydrolase), C-terminal domain"/>
    <property type="match status" value="1"/>
</dbReference>
<feature type="signal peptide" evidence="2">
    <location>
        <begin position="1"/>
        <end position="28"/>
    </location>
</feature>
<evidence type="ECO:0000259" key="3">
    <source>
        <dbReference type="Pfam" id="PF00149"/>
    </source>
</evidence>
<dbReference type="Gene3D" id="3.60.21.10">
    <property type="match status" value="1"/>
</dbReference>